<dbReference type="SUPFAM" id="SSF51735">
    <property type="entry name" value="NAD(P)-binding Rossmann-fold domains"/>
    <property type="match status" value="1"/>
</dbReference>
<evidence type="ECO:0000256" key="12">
    <source>
        <dbReference type="RuleBase" id="RU000584"/>
    </source>
</evidence>
<comment type="catalytic activity">
    <reaction evidence="7 8 12">
        <text>(S)-4-amino-5-oxopentanoate + tRNA(Glu) + NADP(+) = L-glutamyl-tRNA(Glu) + NADPH + H(+)</text>
        <dbReference type="Rhea" id="RHEA:12344"/>
        <dbReference type="Rhea" id="RHEA-COMP:9663"/>
        <dbReference type="Rhea" id="RHEA-COMP:9680"/>
        <dbReference type="ChEBI" id="CHEBI:15378"/>
        <dbReference type="ChEBI" id="CHEBI:57501"/>
        <dbReference type="ChEBI" id="CHEBI:57783"/>
        <dbReference type="ChEBI" id="CHEBI:58349"/>
        <dbReference type="ChEBI" id="CHEBI:78442"/>
        <dbReference type="ChEBI" id="CHEBI:78520"/>
        <dbReference type="EC" id="1.2.1.70"/>
    </reaction>
</comment>
<dbReference type="EMBL" id="BMWX01000003">
    <property type="protein sequence ID" value="GGZ26237.1"/>
    <property type="molecule type" value="Genomic_DNA"/>
</dbReference>
<dbReference type="InterPro" id="IPR018214">
    <property type="entry name" value="GluRdtase_CS"/>
</dbReference>
<dbReference type="InterPro" id="IPR015895">
    <property type="entry name" value="4pyrrol_synth_GluRdtase_N"/>
</dbReference>
<evidence type="ECO:0000256" key="4">
    <source>
        <dbReference type="ARBA" id="ARBA00022857"/>
    </source>
</evidence>
<dbReference type="EC" id="1.2.1.70" evidence="3 8"/>
<evidence type="ECO:0000256" key="7">
    <source>
        <dbReference type="ARBA" id="ARBA00047464"/>
    </source>
</evidence>
<reference evidence="16" key="2">
    <citation type="submission" date="2020-09" db="EMBL/GenBank/DDBJ databases">
        <authorList>
            <person name="Sun Q."/>
            <person name="Kim S."/>
        </authorList>
    </citation>
    <scope>NUCLEOTIDE SEQUENCE</scope>
    <source>
        <strain evidence="16">KCTC 12368</strain>
    </source>
</reference>
<evidence type="ECO:0000259" key="15">
    <source>
        <dbReference type="Pfam" id="PF05201"/>
    </source>
</evidence>
<dbReference type="InterPro" id="IPR015896">
    <property type="entry name" value="4pyrrol_synth_GluRdtase_dimer"/>
</dbReference>
<dbReference type="AlphaFoldDB" id="A0A918PXG1"/>
<evidence type="ECO:0000256" key="9">
    <source>
        <dbReference type="PIRSR" id="PIRSR000445-1"/>
    </source>
</evidence>
<comment type="pathway">
    <text evidence="1 8 12">Porphyrin-containing compound metabolism; protoporphyrin-IX biosynthesis; 5-aminolevulinate from L-glutamyl-tRNA(Glu): step 1/2.</text>
</comment>
<dbReference type="GO" id="GO:0008883">
    <property type="term" value="F:glutamyl-tRNA reductase activity"/>
    <property type="evidence" value="ECO:0007669"/>
    <property type="project" value="UniProtKB-UniRule"/>
</dbReference>
<keyword evidence="5 8" id="KW-0560">Oxidoreductase</keyword>
<dbReference type="InterPro" id="IPR036453">
    <property type="entry name" value="GluRdtase_dimer_dom_sf"/>
</dbReference>
<dbReference type="Gene3D" id="3.40.50.720">
    <property type="entry name" value="NAD(P)-binding Rossmann-like Domain"/>
    <property type="match status" value="1"/>
</dbReference>
<dbReference type="InterPro" id="IPR036291">
    <property type="entry name" value="NAD(P)-bd_dom_sf"/>
</dbReference>
<feature type="domain" description="Glutamyl-tRNA reductase N-terminal" evidence="15">
    <location>
        <begin position="8"/>
        <end position="156"/>
    </location>
</feature>
<sequence length="413" mass="47179">MMQFRLLSLSHQRTTISDRENFALTPSETQTVLERAKADPSIQEILILSTCNRTEILLIGEEHAAMQALEILCKLKRQDLHQARELFLFMEKEDEILHYIFRVSAGLESQILGDAQIISQLKAAYQLSQSTATAGTFIHRLMQMVFCANKKISQETAFRNGISSASYAAVDMIEEYYSMIKNPRIAIIGFGDMGQKVCRHLMSKGHTELEIFNRSRGRVDHFNNKNRSKLRYRSLENLASSLADFDIIISTPTVESPLISAADSLLWKEPFKVIVDISIPRSVETAVSQTPGMVLYDMDDISKVTQSTMEQKSACIYQVEEILAIYQQEYLQWIAHNKNLGSVRLLKKALEQIKTEELSRFGKEIENQSSGYYETIMDSMIQKIIKKTVISLKSIPNEQERENFNSVIHQTFL</sequence>
<dbReference type="Proteomes" id="UP000619457">
    <property type="component" value="Unassembled WGS sequence"/>
</dbReference>
<dbReference type="PIRSF" id="PIRSF000445">
    <property type="entry name" value="4pyrrol_synth_GluRdtase"/>
    <property type="match status" value="1"/>
</dbReference>
<proteinExistence type="inferred from homology"/>
<comment type="caution">
    <text evidence="8">Lacks conserved residue(s) required for the propagation of feature annotation.</text>
</comment>
<feature type="domain" description="Quinate/shikimate 5-dehydrogenase/glutamyl-tRNA reductase" evidence="14">
    <location>
        <begin position="177"/>
        <end position="304"/>
    </location>
</feature>
<evidence type="ECO:0000259" key="14">
    <source>
        <dbReference type="Pfam" id="PF01488"/>
    </source>
</evidence>
<dbReference type="SUPFAM" id="SSF69742">
    <property type="entry name" value="Glutamyl tRNA-reductase catalytic, N-terminal domain"/>
    <property type="match status" value="1"/>
</dbReference>
<dbReference type="PANTHER" id="PTHR43013">
    <property type="entry name" value="GLUTAMYL-TRNA REDUCTASE"/>
    <property type="match status" value="1"/>
</dbReference>
<comment type="subunit">
    <text evidence="8">Homodimer.</text>
</comment>
<dbReference type="Gene3D" id="3.30.460.30">
    <property type="entry name" value="Glutamyl-tRNA reductase, N-terminal domain"/>
    <property type="match status" value="1"/>
</dbReference>
<evidence type="ECO:0000259" key="13">
    <source>
        <dbReference type="Pfam" id="PF00745"/>
    </source>
</evidence>
<dbReference type="InterPro" id="IPR006151">
    <property type="entry name" value="Shikm_DH/Glu-tRNA_Rdtase"/>
</dbReference>
<evidence type="ECO:0000256" key="2">
    <source>
        <dbReference type="ARBA" id="ARBA00005916"/>
    </source>
</evidence>
<dbReference type="InterPro" id="IPR036343">
    <property type="entry name" value="GluRdtase_N_sf"/>
</dbReference>
<feature type="binding site" evidence="8 10">
    <location>
        <begin position="50"/>
        <end position="53"/>
    </location>
    <ligand>
        <name>substrate</name>
    </ligand>
</feature>
<dbReference type="PANTHER" id="PTHR43013:SF1">
    <property type="entry name" value="GLUTAMYL-TRNA REDUCTASE"/>
    <property type="match status" value="1"/>
</dbReference>
<feature type="domain" description="Tetrapyrrole biosynthesis glutamyl-tRNA reductase dimerisation" evidence="13">
    <location>
        <begin position="318"/>
        <end position="412"/>
    </location>
</feature>
<dbReference type="HAMAP" id="MF_00087">
    <property type="entry name" value="Glu_tRNA_reductase"/>
    <property type="match status" value="1"/>
</dbReference>
<gene>
    <name evidence="8 16" type="primary">hemA</name>
    <name evidence="16" type="ORF">GCM10007049_18600</name>
</gene>
<evidence type="ECO:0000256" key="11">
    <source>
        <dbReference type="PIRSR" id="PIRSR000445-3"/>
    </source>
</evidence>
<name>A0A918PXG1_9BACT</name>
<feature type="binding site" evidence="8 11">
    <location>
        <begin position="189"/>
        <end position="194"/>
    </location>
    <ligand>
        <name>NADP(+)</name>
        <dbReference type="ChEBI" id="CHEBI:58349"/>
    </ligand>
</feature>
<keyword evidence="6 8" id="KW-0627">Porphyrin biosynthesis</keyword>
<dbReference type="SUPFAM" id="SSF69075">
    <property type="entry name" value="Glutamyl tRNA-reductase dimerization domain"/>
    <property type="match status" value="1"/>
</dbReference>
<reference evidence="16" key="1">
    <citation type="journal article" date="2014" name="Int. J. Syst. Evol. Microbiol.">
        <title>Complete genome sequence of Corynebacterium casei LMG S-19264T (=DSM 44701T), isolated from a smear-ripened cheese.</title>
        <authorList>
            <consortium name="US DOE Joint Genome Institute (JGI-PGF)"/>
            <person name="Walter F."/>
            <person name="Albersmeier A."/>
            <person name="Kalinowski J."/>
            <person name="Ruckert C."/>
        </authorList>
    </citation>
    <scope>NUCLEOTIDE SEQUENCE</scope>
    <source>
        <strain evidence="16">KCTC 12368</strain>
    </source>
</reference>
<organism evidence="16 17">
    <name type="scientific">Echinicola pacifica</name>
    <dbReference type="NCBI Taxonomy" id="346377"/>
    <lineage>
        <taxon>Bacteria</taxon>
        <taxon>Pseudomonadati</taxon>
        <taxon>Bacteroidota</taxon>
        <taxon>Cytophagia</taxon>
        <taxon>Cytophagales</taxon>
        <taxon>Cyclobacteriaceae</taxon>
        <taxon>Echinicola</taxon>
    </lineage>
</organism>
<feature type="active site" description="Nucleophile" evidence="8 9">
    <location>
        <position position="51"/>
    </location>
</feature>
<comment type="function">
    <text evidence="8">Catalyzes the NADPH-dependent reduction of glutamyl-tRNA(Glu) to glutamate 1-semialdehyde (GSA).</text>
</comment>
<dbReference type="GO" id="GO:0050661">
    <property type="term" value="F:NADP binding"/>
    <property type="evidence" value="ECO:0007669"/>
    <property type="project" value="InterPro"/>
</dbReference>
<evidence type="ECO:0000256" key="10">
    <source>
        <dbReference type="PIRSR" id="PIRSR000445-2"/>
    </source>
</evidence>
<comment type="similarity">
    <text evidence="2 8 12">Belongs to the glutamyl-tRNA reductase family.</text>
</comment>
<keyword evidence="4 8" id="KW-0521">NADP</keyword>
<feature type="binding site" evidence="8 10">
    <location>
        <begin position="114"/>
        <end position="116"/>
    </location>
    <ligand>
        <name>substrate</name>
    </ligand>
</feature>
<dbReference type="Pfam" id="PF00745">
    <property type="entry name" value="GlutR_dimer"/>
    <property type="match status" value="1"/>
</dbReference>
<protein>
    <recommendedName>
        <fullName evidence="3 8">Glutamyl-tRNA reductase</fullName>
        <shortName evidence="8">GluTR</shortName>
        <ecNumber evidence="3 8">1.2.1.70</ecNumber>
    </recommendedName>
</protein>
<feature type="binding site" evidence="8 10">
    <location>
        <position position="109"/>
    </location>
    <ligand>
        <name>substrate</name>
    </ligand>
</feature>
<dbReference type="Pfam" id="PF05201">
    <property type="entry name" value="GlutR_N"/>
    <property type="match status" value="1"/>
</dbReference>
<accession>A0A918PXG1</accession>
<comment type="caution">
    <text evidence="16">The sequence shown here is derived from an EMBL/GenBank/DDBJ whole genome shotgun (WGS) entry which is preliminary data.</text>
</comment>
<evidence type="ECO:0000256" key="3">
    <source>
        <dbReference type="ARBA" id="ARBA00012970"/>
    </source>
</evidence>
<dbReference type="PROSITE" id="PS00747">
    <property type="entry name" value="GLUTR"/>
    <property type="match status" value="1"/>
</dbReference>
<dbReference type="InterPro" id="IPR000343">
    <property type="entry name" value="4pyrrol_synth_GluRdtase"/>
</dbReference>
<feature type="binding site" evidence="8 10">
    <location>
        <position position="120"/>
    </location>
    <ligand>
        <name>substrate</name>
    </ligand>
</feature>
<comment type="domain">
    <text evidence="8">Possesses an unusual extended V-shaped dimeric structure with each monomer consisting of three distinct domains arranged along a curved 'spinal' alpha-helix. The N-terminal catalytic domain specifically recognizes the glutamate moiety of the substrate. The second domain is the NADPH-binding domain, and the third C-terminal domain is responsible for dimerization.</text>
</comment>
<dbReference type="NCBIfam" id="TIGR01035">
    <property type="entry name" value="hemA"/>
    <property type="match status" value="1"/>
</dbReference>
<dbReference type="GO" id="GO:0019353">
    <property type="term" value="P:protoporphyrinogen IX biosynthetic process from glutamate"/>
    <property type="evidence" value="ECO:0007669"/>
    <property type="project" value="TreeGrafter"/>
</dbReference>
<evidence type="ECO:0000256" key="5">
    <source>
        <dbReference type="ARBA" id="ARBA00023002"/>
    </source>
</evidence>
<evidence type="ECO:0000313" key="17">
    <source>
        <dbReference type="Proteomes" id="UP000619457"/>
    </source>
</evidence>
<evidence type="ECO:0000256" key="6">
    <source>
        <dbReference type="ARBA" id="ARBA00023244"/>
    </source>
</evidence>
<comment type="miscellaneous">
    <text evidence="8">During catalysis, the active site Cys acts as a nucleophile attacking the alpha-carbonyl group of tRNA-bound glutamate with the formation of a thioester intermediate between enzyme and glutamate, and the concomitant release of tRNA(Glu). The thioester intermediate is finally reduced by direct hydride transfer from NADPH, to form the product GSA.</text>
</comment>
<dbReference type="Pfam" id="PF01488">
    <property type="entry name" value="Shikimate_DH"/>
    <property type="match status" value="1"/>
</dbReference>
<evidence type="ECO:0000313" key="16">
    <source>
        <dbReference type="EMBL" id="GGZ26237.1"/>
    </source>
</evidence>
<evidence type="ECO:0000256" key="8">
    <source>
        <dbReference type="HAMAP-Rule" id="MF_00087"/>
    </source>
</evidence>
<dbReference type="RefSeq" id="WP_083923244.1">
    <property type="nucleotide sequence ID" value="NZ_BMWX01000003.1"/>
</dbReference>
<keyword evidence="17" id="KW-1185">Reference proteome</keyword>
<evidence type="ECO:0000256" key="1">
    <source>
        <dbReference type="ARBA" id="ARBA00005059"/>
    </source>
</evidence>